<gene>
    <name evidence="1" type="ORF">D1825_17490</name>
</gene>
<evidence type="ECO:0000313" key="2">
    <source>
        <dbReference type="Proteomes" id="UP000283374"/>
    </source>
</evidence>
<proteinExistence type="predicted"/>
<keyword evidence="2" id="KW-1185">Reference proteome</keyword>
<dbReference type="InterPro" id="IPR021373">
    <property type="entry name" value="DUF2993"/>
</dbReference>
<accession>A0A413RH28</accession>
<dbReference type="EMBL" id="QWKP01000223">
    <property type="protein sequence ID" value="RHA37086.1"/>
    <property type="molecule type" value="Genomic_DNA"/>
</dbReference>
<comment type="caution">
    <text evidence="1">The sequence shown here is derived from an EMBL/GenBank/DDBJ whole genome shotgun (WGS) entry which is preliminary data.</text>
</comment>
<name>A0A413RH28_9CELL</name>
<dbReference type="Pfam" id="PF11209">
    <property type="entry name" value="LmeA"/>
    <property type="match status" value="1"/>
</dbReference>
<reference evidence="1 2" key="1">
    <citation type="submission" date="2018-08" db="EMBL/GenBank/DDBJ databases">
        <title>Cellulomonas rhizosphaerae sp. nov., a novel actinomycete isolated from soil.</title>
        <authorList>
            <person name="Tian Y."/>
        </authorList>
    </citation>
    <scope>NUCLEOTIDE SEQUENCE [LARGE SCALE GENOMIC DNA]</scope>
    <source>
        <strain evidence="1 2">NEAU-TCZ24</strain>
    </source>
</reference>
<sequence>MSARGAVIGVVVVVVVLGAGAVGADRWAAGETQDRAVDAIEQNLEGVVGTPSVDVGSFPFLTQIWAGSIDDVTGHVQGATLGGLDATDVDVEATGVSTSEPYTADHATVSATLPTASIEKVVADRTGFDLKVALVGDELKVSGSVLGLTLAAQIQPRVADGKLLVDITGLSLGGLKVDPSDIPGGGGSKLEGIDIPVDGLPEGLALTDATVTDEGLRITAEGDDVVLTAQS</sequence>
<protein>
    <submittedName>
        <fullName evidence="1">DUF2993 domain-containing protein</fullName>
    </submittedName>
</protein>
<dbReference type="OrthoDB" id="3215846at2"/>
<evidence type="ECO:0000313" key="1">
    <source>
        <dbReference type="EMBL" id="RHA37086.1"/>
    </source>
</evidence>
<dbReference type="AlphaFoldDB" id="A0A413RH28"/>
<dbReference type="RefSeq" id="WP_118768698.1">
    <property type="nucleotide sequence ID" value="NZ_QWKP01000223.1"/>
</dbReference>
<organism evidence="1 2">
    <name type="scientific">Cellulomonas rhizosphaerae</name>
    <dbReference type="NCBI Taxonomy" id="2293719"/>
    <lineage>
        <taxon>Bacteria</taxon>
        <taxon>Bacillati</taxon>
        <taxon>Actinomycetota</taxon>
        <taxon>Actinomycetes</taxon>
        <taxon>Micrococcales</taxon>
        <taxon>Cellulomonadaceae</taxon>
        <taxon>Cellulomonas</taxon>
    </lineage>
</organism>
<dbReference type="Proteomes" id="UP000283374">
    <property type="component" value="Unassembled WGS sequence"/>
</dbReference>